<reference evidence="1 2" key="1">
    <citation type="submission" date="2019-03" db="EMBL/GenBank/DDBJ databases">
        <title>Genomic Encyclopedia of Archaeal and Bacterial Type Strains, Phase II (KMG-II): from individual species to whole genera.</title>
        <authorList>
            <person name="Goeker M."/>
        </authorList>
    </citation>
    <scope>NUCLEOTIDE SEQUENCE [LARGE SCALE GENOMIC DNA]</scope>
    <source>
        <strain evidence="1 2">ATCC 35214</strain>
    </source>
</reference>
<gene>
    <name evidence="1" type="ORF">BCF59_0079</name>
</gene>
<evidence type="ECO:0000313" key="1">
    <source>
        <dbReference type="EMBL" id="TDV24132.1"/>
    </source>
</evidence>
<dbReference type="EMBL" id="SOCN01000001">
    <property type="protein sequence ID" value="TDV24132.1"/>
    <property type="molecule type" value="Genomic_DNA"/>
</dbReference>
<comment type="caution">
    <text evidence="1">The sequence shown here is derived from an EMBL/GenBank/DDBJ whole genome shotgun (WGS) entry which is preliminary data.</text>
</comment>
<name>A0A4R7UCH2_9BACT</name>
<protein>
    <submittedName>
        <fullName evidence="1">Uncharacterized protein</fullName>
    </submittedName>
</protein>
<keyword evidence="2" id="KW-1185">Reference proteome</keyword>
<dbReference type="Proteomes" id="UP000295757">
    <property type="component" value="Unassembled WGS sequence"/>
</dbReference>
<proteinExistence type="predicted"/>
<sequence length="49" mass="5729">MESATLYWPKQMKYNKKVPIGTFSYSLMVNVIAYSPNNVPLRDKVYVNE</sequence>
<accession>A0A4R7UCH2</accession>
<dbReference type="AlphaFoldDB" id="A0A4R7UCH2"/>
<evidence type="ECO:0000313" key="2">
    <source>
        <dbReference type="Proteomes" id="UP000295757"/>
    </source>
</evidence>
<organism evidence="1 2">
    <name type="scientific">Mycoplasmopsis mustelae</name>
    <dbReference type="NCBI Taxonomy" id="171289"/>
    <lineage>
        <taxon>Bacteria</taxon>
        <taxon>Bacillati</taxon>
        <taxon>Mycoplasmatota</taxon>
        <taxon>Mycoplasmoidales</taxon>
        <taxon>Metamycoplasmataceae</taxon>
        <taxon>Mycoplasmopsis</taxon>
    </lineage>
</organism>